<dbReference type="EMBL" id="PFWU01000032">
    <property type="protein sequence ID" value="PJA45505.1"/>
    <property type="molecule type" value="Genomic_DNA"/>
</dbReference>
<organism evidence="2 3">
    <name type="scientific">Candidatus Uhrbacteria bacterium CG_4_9_14_3_um_filter_50_9</name>
    <dbReference type="NCBI Taxonomy" id="1975035"/>
    <lineage>
        <taxon>Bacteria</taxon>
        <taxon>Candidatus Uhriibacteriota</taxon>
    </lineage>
</organism>
<evidence type="ECO:0000313" key="3">
    <source>
        <dbReference type="Proteomes" id="UP000229385"/>
    </source>
</evidence>
<evidence type="ECO:0008006" key="4">
    <source>
        <dbReference type="Google" id="ProtNLM"/>
    </source>
</evidence>
<protein>
    <recommendedName>
        <fullName evidence="4">DUF4012 domain-containing protein</fullName>
    </recommendedName>
</protein>
<comment type="caution">
    <text evidence="2">The sequence shown here is derived from an EMBL/GenBank/DDBJ whole genome shotgun (WGS) entry which is preliminary data.</text>
</comment>
<feature type="region of interest" description="Disordered" evidence="1">
    <location>
        <begin position="1"/>
        <end position="26"/>
    </location>
</feature>
<dbReference type="Proteomes" id="UP000229385">
    <property type="component" value="Unassembled WGS sequence"/>
</dbReference>
<dbReference type="InterPro" id="IPR025101">
    <property type="entry name" value="DUF4012"/>
</dbReference>
<evidence type="ECO:0000313" key="2">
    <source>
        <dbReference type="EMBL" id="PJA45505.1"/>
    </source>
</evidence>
<proteinExistence type="predicted"/>
<feature type="compositionally biased region" description="Basic residues" evidence="1">
    <location>
        <begin position="1"/>
        <end position="18"/>
    </location>
</feature>
<name>A0A2M7XCA2_9BACT</name>
<dbReference type="AlphaFoldDB" id="A0A2M7XCA2"/>
<gene>
    <name evidence="2" type="ORF">CO174_02785</name>
</gene>
<evidence type="ECO:0000256" key="1">
    <source>
        <dbReference type="SAM" id="MobiDB-lite"/>
    </source>
</evidence>
<sequence length="912" mass="100691">MSKRKTTTNNKQTRRTSKVLHSVTAKTQDTQLKQALKRYKQRQTKTELVDHALPSTNLFHGILQARKGNPVIWRTENQQLSPFVLSLKHPLSNPTDLFEEDVRSVRINLIHGTIGAPVNGTRTPFFADEDLGTEDLVISHQDLQDQLTDTLAREHGWSRLSMPLALPRVHWPRIHATHLTHPFTASSQHFEPLSAHAFLPQHAPKDLFTFFDFGEEEEEAESELVTLESIEAQFTQPESTDSKDVPHTRQPWRIHLLLPTGWPRALASFVALSFVVVLPLQAMNVVQDLRDTQNQLLNSGEAAVSYLSTGAEAALNRDGAGAVDSFSKAGTEFGEAADTINALSLGTSALLAALPVVGDDYRSGKALVEAGEELSIAGKRIAEGLQAINEELDPTPVSRLNLLALYLESALPHLQSAHTAILNVDADMLPEVHQATFEQLSSELPLIEDSIQEFLSFHEMAEILLGGQGTQRYLLIFQNNTEIRPTGGFIGSFAELKVHDGVIEELTVPGGGSYDLQGSMRTKYVAPDPLQLLSAKWEFQDGNWFPDFPTSARQLLQFYKDAGGPTVDGVIAVNATYISELIGLLGPISMTEYGRVIDEENFIFEAQRIVEIEYDKEENKPKAFIGDLAPLLMERVLEQTSDDFLSVLSFAESGLIGRDVQLYFSNEDIQRDILERGWGGAVEQVDGDYLMVVDTNLGGGKTDGVIEEDIQVDVTINAYGEITNTVTVTRTHHGIQGLLFTGVNNVDYLRVLVPKGSELLAAEGFSVPDDSLFEEPDDGWTIDDDLHYASLSEARDPLTGTVITQEHGKTVFGNWVQTKPGTSSTITFTYKLPFTVELLSQSPTFIDSIQQLLGVPSTDHYTLFIQKQSGILDRETTVNVTLPDQANAVWASHEGGTTFSNETDNFFATLLE</sequence>
<reference evidence="3" key="1">
    <citation type="submission" date="2017-09" db="EMBL/GenBank/DDBJ databases">
        <title>Depth-based differentiation of microbial function through sediment-hosted aquifers and enrichment of novel symbionts in the deep terrestrial subsurface.</title>
        <authorList>
            <person name="Probst A.J."/>
            <person name="Ladd B."/>
            <person name="Jarett J.K."/>
            <person name="Geller-Mcgrath D.E."/>
            <person name="Sieber C.M.K."/>
            <person name="Emerson J.B."/>
            <person name="Anantharaman K."/>
            <person name="Thomas B.C."/>
            <person name="Malmstrom R."/>
            <person name="Stieglmeier M."/>
            <person name="Klingl A."/>
            <person name="Woyke T."/>
            <person name="Ryan C.M."/>
            <person name="Banfield J.F."/>
        </authorList>
    </citation>
    <scope>NUCLEOTIDE SEQUENCE [LARGE SCALE GENOMIC DNA]</scope>
</reference>
<accession>A0A2M7XCA2</accession>
<dbReference type="Pfam" id="PF13196">
    <property type="entry name" value="DUF4012"/>
    <property type="match status" value="1"/>
</dbReference>